<comment type="caution">
    <text evidence="3">The sequence shown here is derived from an EMBL/GenBank/DDBJ whole genome shotgun (WGS) entry which is preliminary data.</text>
</comment>
<dbReference type="Proteomes" id="UP000309038">
    <property type="component" value="Unassembled WGS sequence"/>
</dbReference>
<evidence type="ECO:0000313" key="3">
    <source>
        <dbReference type="EMBL" id="THG95510.1"/>
    </source>
</evidence>
<keyword evidence="2" id="KW-0812">Transmembrane</keyword>
<feature type="region of interest" description="Disordered" evidence="1">
    <location>
        <begin position="457"/>
        <end position="521"/>
    </location>
</feature>
<feature type="region of interest" description="Disordered" evidence="1">
    <location>
        <begin position="240"/>
        <end position="317"/>
    </location>
</feature>
<dbReference type="EMBL" id="SGPJ01000315">
    <property type="protein sequence ID" value="THG95510.1"/>
    <property type="molecule type" value="Genomic_DNA"/>
</dbReference>
<keyword evidence="2" id="KW-1133">Transmembrane helix</keyword>
<organism evidence="3 4">
    <name type="scientific">Hermanssonia centrifuga</name>
    <dbReference type="NCBI Taxonomy" id="98765"/>
    <lineage>
        <taxon>Eukaryota</taxon>
        <taxon>Fungi</taxon>
        <taxon>Dikarya</taxon>
        <taxon>Basidiomycota</taxon>
        <taxon>Agaricomycotina</taxon>
        <taxon>Agaricomycetes</taxon>
        <taxon>Polyporales</taxon>
        <taxon>Meruliaceae</taxon>
        <taxon>Hermanssonia</taxon>
    </lineage>
</organism>
<reference evidence="3 4" key="1">
    <citation type="submission" date="2019-02" db="EMBL/GenBank/DDBJ databases">
        <title>Genome sequencing of the rare red list fungi Phlebia centrifuga.</title>
        <authorList>
            <person name="Buettner E."/>
            <person name="Kellner H."/>
        </authorList>
    </citation>
    <scope>NUCLEOTIDE SEQUENCE [LARGE SCALE GENOMIC DNA]</scope>
    <source>
        <strain evidence="3 4">DSM 108282</strain>
    </source>
</reference>
<feature type="compositionally biased region" description="Low complexity" evidence="1">
    <location>
        <begin position="458"/>
        <end position="479"/>
    </location>
</feature>
<keyword evidence="2" id="KW-0472">Membrane</keyword>
<name>A0A4S4KCU8_9APHY</name>
<feature type="transmembrane region" description="Helical" evidence="2">
    <location>
        <begin position="165"/>
        <end position="187"/>
    </location>
</feature>
<evidence type="ECO:0000256" key="2">
    <source>
        <dbReference type="SAM" id="Phobius"/>
    </source>
</evidence>
<proteinExistence type="predicted"/>
<evidence type="ECO:0000256" key="1">
    <source>
        <dbReference type="SAM" id="MobiDB-lite"/>
    </source>
</evidence>
<protein>
    <submittedName>
        <fullName evidence="3">Uncharacterized protein</fullName>
    </submittedName>
</protein>
<sequence length="521" mass="55587">MHGINHIFARNNNMFRRENEGRAADGLVGGILGSTKESSSTPTDGLNIGVVPASFGSLIPSLPAVSGGLLDPGNILPTLPNLLSSSTKSQPPTSTSKDTSILDRFFYQHIDEFLNFSFKHASCIEPFRYSGPGFADSATNLDPSDCYQYASNAGGSFMQNKPLSISIITLSSLVALVFCITIATWALRKRRRNKLETSAAELSTDSLVGNRRGDVEKNSFGSDVLDKVVAVGGARSEGSIYGVGRSGSGGSKGSNGSSRGGASMRGPTRADAYGQPGYTLPPMVASGQNQYPQQGYGRNMAPPEYNQPRGYAPRPGYDQRQAYAQTGSLYYDNRDYAEAAQYNQGQAYAGQESGAQLPNPFENPETMFAMAPEYDLIVRASSPRQEFLSPPRTVQRKLPLPMLSLDIAPDAQAPPQELNSAISLTASPLQVVSAVNPGNPMTPTNMLESPQVITPKRSSLLNSPHTPTTPNSSVPSPNTAKTLDHILPQIPVAPPLPDEFGTSLPSAKSIKQSRSLKVVNT</sequence>
<accession>A0A4S4KCU8</accession>
<keyword evidence="4" id="KW-1185">Reference proteome</keyword>
<gene>
    <name evidence="3" type="ORF">EW026_g6156</name>
</gene>
<feature type="compositionally biased region" description="Low complexity" evidence="1">
    <location>
        <begin position="254"/>
        <end position="266"/>
    </location>
</feature>
<feature type="compositionally biased region" description="Gly residues" evidence="1">
    <location>
        <begin position="244"/>
        <end position="253"/>
    </location>
</feature>
<feature type="compositionally biased region" description="Polar residues" evidence="1">
    <location>
        <begin position="503"/>
        <end position="521"/>
    </location>
</feature>
<dbReference type="AlphaFoldDB" id="A0A4S4KCU8"/>
<evidence type="ECO:0000313" key="4">
    <source>
        <dbReference type="Proteomes" id="UP000309038"/>
    </source>
</evidence>